<sequence length="516" mass="57802">MPPIDKRVTLKGYITRIEQFIVECKDCSNDEIEIKEVAQYYSKIQEYESQFISIHRNLLKDLPERDIPSEKTEHETIMNRVHAAKSDLLKIYTEVCPLHENTSDLSSSSNNPEEPPAFTSRPTPSILKQPKLIGTISQNTDSLNLNNAQGQGAQGGQASSQAQWSGQDQLPSGQNPSVNTSGLEAALTMLITHQMRAEERNQELFRQLSTAMSSVSMDRPQRELHTNKLPTLEVPNFSGDHTQWLHFKGMFLSIVHNNRQLSNIQKLQYLKSYVSGNALKLIENVPLSDQNYESAWGLLQSQFDDAFTVVHHEIEKFCRIPAITTPDVSSFTGLYATVVSVLDSLDGLKATSRDPWVIYLLLTKLDSETKALWSRDIAAQAPTLDKFLDFLSMRLKSLKLCQPTPATESDKTIKNTSSKPFRPRLSLAAVTSDAASIPCFGCQKTDHRLFRCPQFFEMSPSDRLNLIRRHNLCRPHNTLLHQAFQSSNQSTSAQKPSLVNSASPSASVAPLTTDQS</sequence>
<evidence type="ECO:0000256" key="1">
    <source>
        <dbReference type="SAM" id="MobiDB-lite"/>
    </source>
</evidence>
<dbReference type="Proteomes" id="UP000092462">
    <property type="component" value="Unassembled WGS sequence"/>
</dbReference>
<dbReference type="VEuPathDB" id="VectorBase:PPAPM1_003713"/>
<dbReference type="EMBL" id="AJVK01036472">
    <property type="status" value="NOT_ANNOTATED_CDS"/>
    <property type="molecule type" value="Genomic_DNA"/>
</dbReference>
<dbReference type="Pfam" id="PF03564">
    <property type="entry name" value="DUF1759"/>
    <property type="match status" value="1"/>
</dbReference>
<keyword evidence="3" id="KW-1185">Reference proteome</keyword>
<feature type="compositionally biased region" description="Polar residues" evidence="1">
    <location>
        <begin position="485"/>
        <end position="495"/>
    </location>
</feature>
<reference evidence="2" key="1">
    <citation type="submission" date="2022-08" db="UniProtKB">
        <authorList>
            <consortium name="EnsemblMetazoa"/>
        </authorList>
    </citation>
    <scope>IDENTIFICATION</scope>
    <source>
        <strain evidence="2">Israel</strain>
    </source>
</reference>
<dbReference type="VEuPathDB" id="VectorBase:PPAI003711"/>
<feature type="compositionally biased region" description="Low complexity" evidence="1">
    <location>
        <begin position="103"/>
        <end position="112"/>
    </location>
</feature>
<dbReference type="PANTHER" id="PTHR47331">
    <property type="entry name" value="PHD-TYPE DOMAIN-CONTAINING PROTEIN"/>
    <property type="match status" value="1"/>
</dbReference>
<accession>A0A1B0D838</accession>
<protein>
    <submittedName>
        <fullName evidence="2">Uncharacterized protein</fullName>
    </submittedName>
</protein>
<dbReference type="PANTHER" id="PTHR47331:SF5">
    <property type="entry name" value="RIBONUCLEASE H"/>
    <property type="match status" value="1"/>
</dbReference>
<feature type="compositionally biased region" description="Low complexity" evidence="1">
    <location>
        <begin position="148"/>
        <end position="167"/>
    </location>
</feature>
<feature type="region of interest" description="Disordered" evidence="1">
    <location>
        <begin position="141"/>
        <end position="179"/>
    </location>
</feature>
<feature type="region of interest" description="Disordered" evidence="1">
    <location>
        <begin position="100"/>
        <end position="127"/>
    </location>
</feature>
<name>A0A1B0D838_PHLPP</name>
<feature type="compositionally biased region" description="Low complexity" evidence="1">
    <location>
        <begin position="496"/>
        <end position="516"/>
    </location>
</feature>
<evidence type="ECO:0000313" key="3">
    <source>
        <dbReference type="Proteomes" id="UP000092462"/>
    </source>
</evidence>
<organism evidence="2 3">
    <name type="scientific">Phlebotomus papatasi</name>
    <name type="common">Sandfly</name>
    <dbReference type="NCBI Taxonomy" id="29031"/>
    <lineage>
        <taxon>Eukaryota</taxon>
        <taxon>Metazoa</taxon>
        <taxon>Ecdysozoa</taxon>
        <taxon>Arthropoda</taxon>
        <taxon>Hexapoda</taxon>
        <taxon>Insecta</taxon>
        <taxon>Pterygota</taxon>
        <taxon>Neoptera</taxon>
        <taxon>Endopterygota</taxon>
        <taxon>Diptera</taxon>
        <taxon>Nematocera</taxon>
        <taxon>Psychodoidea</taxon>
        <taxon>Psychodidae</taxon>
        <taxon>Phlebotomus</taxon>
        <taxon>Phlebotomus</taxon>
    </lineage>
</organism>
<dbReference type="InterPro" id="IPR005312">
    <property type="entry name" value="DUF1759"/>
</dbReference>
<evidence type="ECO:0000313" key="2">
    <source>
        <dbReference type="EnsemblMetazoa" id="PPAI003711-PA"/>
    </source>
</evidence>
<feature type="compositionally biased region" description="Polar residues" evidence="1">
    <location>
        <begin position="168"/>
        <end position="179"/>
    </location>
</feature>
<proteinExistence type="predicted"/>
<dbReference type="EnsemblMetazoa" id="PPAI003711-RA">
    <property type="protein sequence ID" value="PPAI003711-PA"/>
    <property type="gene ID" value="PPAI003711"/>
</dbReference>
<dbReference type="VEuPathDB" id="VectorBase:PPAPM1_003033"/>
<dbReference type="AlphaFoldDB" id="A0A1B0D838"/>
<feature type="region of interest" description="Disordered" evidence="1">
    <location>
        <begin position="485"/>
        <end position="516"/>
    </location>
</feature>